<evidence type="ECO:0000256" key="2">
    <source>
        <dbReference type="ARBA" id="ARBA00007992"/>
    </source>
</evidence>
<dbReference type="SUPFAM" id="SSF53474">
    <property type="entry name" value="alpha/beta-Hydrolases"/>
    <property type="match status" value="1"/>
</dbReference>
<dbReference type="EMBL" id="JAAABM010000002">
    <property type="protein sequence ID" value="KAF7679763.1"/>
    <property type="molecule type" value="Genomic_DNA"/>
</dbReference>
<gene>
    <name evidence="8" type="ORF">GT037_001414</name>
</gene>
<dbReference type="Pfam" id="PF01494">
    <property type="entry name" value="FAD_binding_3"/>
    <property type="match status" value="1"/>
</dbReference>
<dbReference type="Proteomes" id="UP000596902">
    <property type="component" value="Unassembled WGS sequence"/>
</dbReference>
<comment type="similarity">
    <text evidence="2">Belongs to the paxM FAD-dependent monooxygenase family.</text>
</comment>
<dbReference type="InterPro" id="IPR050493">
    <property type="entry name" value="FAD-dep_Monooxygenase_BioMet"/>
</dbReference>
<comment type="pathway">
    <text evidence="1">Mycotoxin biosynthesis.</text>
</comment>
<evidence type="ECO:0000256" key="3">
    <source>
        <dbReference type="ARBA" id="ARBA00022630"/>
    </source>
</evidence>
<name>A0A8H7BAJ0_9PLEO</name>
<keyword evidence="9" id="KW-1185">Reference proteome</keyword>
<dbReference type="Gene3D" id="3.50.50.60">
    <property type="entry name" value="FAD/NAD(P)-binding domain"/>
    <property type="match status" value="1"/>
</dbReference>
<evidence type="ECO:0000313" key="8">
    <source>
        <dbReference type="EMBL" id="KAF7679763.1"/>
    </source>
</evidence>
<dbReference type="AlphaFoldDB" id="A0A8H7BAJ0"/>
<dbReference type="RefSeq" id="XP_038789753.1">
    <property type="nucleotide sequence ID" value="XM_038926461.1"/>
</dbReference>
<dbReference type="Gene3D" id="3.40.50.1820">
    <property type="entry name" value="alpha/beta hydrolase"/>
    <property type="match status" value="1"/>
</dbReference>
<dbReference type="PRINTS" id="PR00420">
    <property type="entry name" value="RNGMNOXGNASE"/>
</dbReference>
<reference evidence="8" key="1">
    <citation type="submission" date="2020-01" db="EMBL/GenBank/DDBJ databases">
        <authorList>
            <person name="Feng Z.H.Z."/>
        </authorList>
    </citation>
    <scope>NUCLEOTIDE SEQUENCE</scope>
    <source>
        <strain evidence="8">CBS107.38</strain>
    </source>
</reference>
<dbReference type="GO" id="GO:0004497">
    <property type="term" value="F:monooxygenase activity"/>
    <property type="evidence" value="ECO:0007669"/>
    <property type="project" value="UniProtKB-KW"/>
</dbReference>
<dbReference type="InterPro" id="IPR029058">
    <property type="entry name" value="AB_hydrolase_fold"/>
</dbReference>
<evidence type="ECO:0000256" key="4">
    <source>
        <dbReference type="ARBA" id="ARBA00022827"/>
    </source>
</evidence>
<reference evidence="8" key="2">
    <citation type="submission" date="2020-08" db="EMBL/GenBank/DDBJ databases">
        <title>Draft Genome Sequence of Cumin Blight Pathogen Alternaria burnsii.</title>
        <authorList>
            <person name="Feng Z."/>
        </authorList>
    </citation>
    <scope>NUCLEOTIDE SEQUENCE</scope>
    <source>
        <strain evidence="8">CBS107.38</strain>
    </source>
</reference>
<evidence type="ECO:0000259" key="7">
    <source>
        <dbReference type="Pfam" id="PF01494"/>
    </source>
</evidence>
<keyword evidence="4" id="KW-0274">FAD</keyword>
<protein>
    <recommendedName>
        <fullName evidence="7">FAD-binding domain-containing protein</fullName>
    </recommendedName>
</protein>
<dbReference type="SUPFAM" id="SSF54373">
    <property type="entry name" value="FAD-linked reductases, C-terminal domain"/>
    <property type="match status" value="1"/>
</dbReference>
<evidence type="ECO:0000256" key="5">
    <source>
        <dbReference type="ARBA" id="ARBA00023002"/>
    </source>
</evidence>
<dbReference type="GeneID" id="62199639"/>
<accession>A0A8H7BAJ0</accession>
<dbReference type="PANTHER" id="PTHR13789:SF236">
    <property type="entry name" value="MONOOXYGENASE, PUTATIVE (AFU_ORTHOLOGUE AFUA_6G12060)-RELATED"/>
    <property type="match status" value="1"/>
</dbReference>
<evidence type="ECO:0000256" key="1">
    <source>
        <dbReference type="ARBA" id="ARBA00004685"/>
    </source>
</evidence>
<organism evidence="8 9">
    <name type="scientific">Alternaria burnsii</name>
    <dbReference type="NCBI Taxonomy" id="1187904"/>
    <lineage>
        <taxon>Eukaryota</taxon>
        <taxon>Fungi</taxon>
        <taxon>Dikarya</taxon>
        <taxon>Ascomycota</taxon>
        <taxon>Pezizomycotina</taxon>
        <taxon>Dothideomycetes</taxon>
        <taxon>Pleosporomycetidae</taxon>
        <taxon>Pleosporales</taxon>
        <taxon>Pleosporineae</taxon>
        <taxon>Pleosporaceae</taxon>
        <taxon>Alternaria</taxon>
        <taxon>Alternaria sect. Alternaria</taxon>
    </lineage>
</organism>
<keyword evidence="3" id="KW-0285">Flavoprotein</keyword>
<dbReference type="InterPro" id="IPR002938">
    <property type="entry name" value="FAD-bd"/>
</dbReference>
<sequence length="657" mass="73653">MDAFEKKTCKTARGYVYTYYTFEGVRSLPTLLFQHDWPDHAEMWKGIAERLVDTRTPIVILDMLCYDGTDEPTDPAEYRWDAMTKDLIDIIDTEQVDKVISSAMTRGNCLPIQMLSHLVYHIIFMTLKLTNLRNSGHFVQRFAARRTYSIPYRSDLHDNHSSDWKISATDEKLNCNDGYGTGSIRQRLLASVLASIQHVRYNSNKEDIPRSIKKHNSFNRQESVLAALLKRISILVIGAGIAGLTFAIESYWKGHTVRIVERRLSQESAGFMERARKRAIPPTLTMKKFNGDVVGSFNLGDEKNPSMAIYRSELHKVLHEYALLLGIPIEFSTNAVDYFETEDHGGVELADGCKLTADIVVAADGVGSKSWHLVGEKTAPISSGFILYRVTFPAAPAMENPIIRKEFEGVGDRGILHAGPGAHMVTCLSGDKMCWMLTCKDDSDKGGESWSQSTTIDKALEATSGWEPFITEVIKATPGHTVLDWKLMWRDPKPRWVSPIGRVVQIGDSAHPFLSTSASGGTMAMEDAFSLAACLQIAEKKDACLATKVHNHLRFERVSSAQKMGFKNREVFHNTDWDYVAKNPEAMGKMVGDWVIYHDPEQYAYDSYQSCADHLLNGAPSKHGNSVPGYAYKPWTVKQLLEAFDAGKPIFDEGVWD</sequence>
<dbReference type="InterPro" id="IPR036188">
    <property type="entry name" value="FAD/NAD-bd_sf"/>
</dbReference>
<dbReference type="GO" id="GO:0071949">
    <property type="term" value="F:FAD binding"/>
    <property type="evidence" value="ECO:0007669"/>
    <property type="project" value="InterPro"/>
</dbReference>
<comment type="caution">
    <text evidence="8">The sequence shown here is derived from an EMBL/GenBank/DDBJ whole genome shotgun (WGS) entry which is preliminary data.</text>
</comment>
<proteinExistence type="inferred from homology"/>
<evidence type="ECO:0000313" key="9">
    <source>
        <dbReference type="Proteomes" id="UP000596902"/>
    </source>
</evidence>
<evidence type="ECO:0000256" key="6">
    <source>
        <dbReference type="ARBA" id="ARBA00023033"/>
    </source>
</evidence>
<keyword evidence="5" id="KW-0560">Oxidoreductase</keyword>
<dbReference type="PANTHER" id="PTHR13789">
    <property type="entry name" value="MONOOXYGENASE"/>
    <property type="match status" value="1"/>
</dbReference>
<feature type="domain" description="FAD-binding" evidence="7">
    <location>
        <begin position="233"/>
        <end position="540"/>
    </location>
</feature>
<dbReference type="SUPFAM" id="SSF51905">
    <property type="entry name" value="FAD/NAD(P)-binding domain"/>
    <property type="match status" value="1"/>
</dbReference>
<keyword evidence="6" id="KW-0503">Monooxygenase</keyword>